<dbReference type="Proteomes" id="UP000037729">
    <property type="component" value="Unassembled WGS sequence"/>
</dbReference>
<gene>
    <name evidence="9" type="ORF">AMS69_10105</name>
</gene>
<evidence type="ECO:0000256" key="1">
    <source>
        <dbReference type="ARBA" id="ARBA00005755"/>
    </source>
</evidence>
<dbReference type="EC" id="2.7.7.7" evidence="2"/>
<keyword evidence="6" id="KW-0238">DNA-binding</keyword>
<evidence type="ECO:0000256" key="5">
    <source>
        <dbReference type="ARBA" id="ARBA00022932"/>
    </source>
</evidence>
<comment type="catalytic activity">
    <reaction evidence="7">
        <text>DNA(n) + a 2'-deoxyribonucleoside 5'-triphosphate = DNA(n+1) + diphosphate</text>
        <dbReference type="Rhea" id="RHEA:22508"/>
        <dbReference type="Rhea" id="RHEA-COMP:17339"/>
        <dbReference type="Rhea" id="RHEA-COMP:17340"/>
        <dbReference type="ChEBI" id="CHEBI:33019"/>
        <dbReference type="ChEBI" id="CHEBI:61560"/>
        <dbReference type="ChEBI" id="CHEBI:173112"/>
        <dbReference type="EC" id="2.7.7.7"/>
    </reaction>
</comment>
<dbReference type="AlphaFoldDB" id="A0A0N0U958"/>
<dbReference type="RefSeq" id="WP_053967960.1">
    <property type="nucleotide sequence ID" value="NZ_LIUF01000003.1"/>
</dbReference>
<dbReference type="Pfam" id="PF00136">
    <property type="entry name" value="DNA_pol_B"/>
    <property type="match status" value="1"/>
</dbReference>
<dbReference type="STRING" id="1705562.AMS69_10105"/>
<dbReference type="SUPFAM" id="SSF56672">
    <property type="entry name" value="DNA/RNA polymerases"/>
    <property type="match status" value="1"/>
</dbReference>
<dbReference type="EMBL" id="LIUF01000003">
    <property type="protein sequence ID" value="KOX92806.1"/>
    <property type="molecule type" value="Genomic_DNA"/>
</dbReference>
<dbReference type="InterPro" id="IPR042087">
    <property type="entry name" value="DNA_pol_B_thumb"/>
</dbReference>
<dbReference type="PANTHER" id="PTHR10322">
    <property type="entry name" value="DNA POLYMERASE CATALYTIC SUBUNIT"/>
    <property type="match status" value="1"/>
</dbReference>
<dbReference type="CDD" id="cd05531">
    <property type="entry name" value="POLBc_B2"/>
    <property type="match status" value="1"/>
</dbReference>
<dbReference type="Gene3D" id="3.90.1600.10">
    <property type="entry name" value="Palm domain of DNA polymerase"/>
    <property type="match status" value="1"/>
</dbReference>
<dbReference type="InterPro" id="IPR050240">
    <property type="entry name" value="DNA_pol_type-B"/>
</dbReference>
<evidence type="ECO:0000256" key="7">
    <source>
        <dbReference type="ARBA" id="ARBA00049244"/>
    </source>
</evidence>
<dbReference type="GO" id="GO:0003887">
    <property type="term" value="F:DNA-directed DNA polymerase activity"/>
    <property type="evidence" value="ECO:0007669"/>
    <property type="project" value="UniProtKB-KW"/>
</dbReference>
<evidence type="ECO:0000256" key="3">
    <source>
        <dbReference type="ARBA" id="ARBA00022679"/>
    </source>
</evidence>
<keyword evidence="3" id="KW-0808">Transferase</keyword>
<dbReference type="OrthoDB" id="8639at2157"/>
<evidence type="ECO:0000313" key="10">
    <source>
        <dbReference type="Proteomes" id="UP000037729"/>
    </source>
</evidence>
<dbReference type="PANTHER" id="PTHR10322:SF23">
    <property type="entry name" value="DNA POLYMERASE DELTA CATALYTIC SUBUNIT"/>
    <property type="match status" value="1"/>
</dbReference>
<feature type="domain" description="DNA-directed DNA polymerase family B multifunctional" evidence="8">
    <location>
        <begin position="292"/>
        <end position="648"/>
    </location>
</feature>
<keyword evidence="4" id="KW-0548">Nucleotidyltransferase</keyword>
<evidence type="ECO:0000259" key="8">
    <source>
        <dbReference type="Pfam" id="PF00136"/>
    </source>
</evidence>
<dbReference type="GO" id="GO:0003677">
    <property type="term" value="F:DNA binding"/>
    <property type="evidence" value="ECO:0007669"/>
    <property type="project" value="UniProtKB-KW"/>
</dbReference>
<accession>A0A0N0U958</accession>
<evidence type="ECO:0000256" key="4">
    <source>
        <dbReference type="ARBA" id="ARBA00022695"/>
    </source>
</evidence>
<comment type="similarity">
    <text evidence="1">Belongs to the DNA polymerase type-B family.</text>
</comment>
<evidence type="ECO:0000256" key="2">
    <source>
        <dbReference type="ARBA" id="ARBA00012417"/>
    </source>
</evidence>
<sequence>MPLLTCEFREEGVREWHVTSDGVERRRNTDYEPALMVSGEGLDGLRDRLQSDPKVTSTRYDEWFTSLGSDTTSTVLRVGLERVTEVRTLADEIRRLYEIEEFHPGAFRLFNVDLAPQFRYCVETGTSPVPERDLRVLNLGIPEPTLRDRDVTALTVDGERLGDSPAGVLRALDERVRTVDPDVLCCSTARIIPFCHEQASEQDIDDFRLGRADGYEKLAGASTYESYGQIGHSPARFRVPGRAVVDESNSFLLDESGIPGLLDLVARSWRPLQETAWGSIGTILTAIQVRKALERDVLIPWNKWEPEQFKTVATLHEADRGGFTFAPDVGIHEDVVQIDFGSLYPNIMCEYNISPETVCCDCHDTEDVPGIGYSICDRDGFIPDVLRPIIDDRADIKAEIASTSDSDRRQTLKARSDALKWILVSCFGYQGYRNAKFGRIECHEAINAYAREILLDAKETLEAGGWRVVHGIVDSLWVQPVAGESQTPIPELCDRISERESIPLELEDRYDWICFVPLSDSEAGALTKYFGRVAGADELVTKGIEAVQRSTPPFVEALQRDLIWTLDREQSPEAICERLYRDIQTLESGNVDPRNLLIRKRVSKTVEAYDQRTQTVAALQRARDQGLPRHPGQDVEYLVVDDSRRSKERVQLAHESLGEYDTEFYRTLALRAGESVLRPLGWDRSDYRRYLRGTTTLSLEGFL</sequence>
<dbReference type="PATRIC" id="fig|1705562.3.peg.183"/>
<name>A0A0N0U958_9EURY</name>
<dbReference type="InterPro" id="IPR023211">
    <property type="entry name" value="DNA_pol_palm_dom_sf"/>
</dbReference>
<dbReference type="NCBIfam" id="NF004418">
    <property type="entry name" value="PRK05761.1-4"/>
    <property type="match status" value="1"/>
</dbReference>
<comment type="caution">
    <text evidence="9">The sequence shown here is derived from an EMBL/GenBank/DDBJ whole genome shotgun (WGS) entry which is preliminary data.</text>
</comment>
<proteinExistence type="inferred from homology"/>
<dbReference type="InterPro" id="IPR006134">
    <property type="entry name" value="DNA-dir_DNA_pol_B_multi_dom"/>
</dbReference>
<keyword evidence="5" id="KW-0239">DNA-directed DNA polymerase</keyword>
<dbReference type="SMART" id="SM00486">
    <property type="entry name" value="POLBc"/>
    <property type="match status" value="1"/>
</dbReference>
<dbReference type="Gene3D" id="1.10.132.60">
    <property type="entry name" value="DNA polymerase family B, C-terminal domain"/>
    <property type="match status" value="1"/>
</dbReference>
<dbReference type="GO" id="GO:0006261">
    <property type="term" value="P:DNA-templated DNA replication"/>
    <property type="evidence" value="ECO:0007669"/>
    <property type="project" value="TreeGrafter"/>
</dbReference>
<keyword evidence="10" id="KW-1185">Reference proteome</keyword>
<reference evidence="9 10" key="1">
    <citation type="submission" date="2015-08" db="EMBL/GenBank/DDBJ databases">
        <title>Genomes of Isolates from Cabo Rojo, PR.</title>
        <authorList>
            <person name="Sanchez-Nieves R.L."/>
            <person name="Montalvo-Rodriguez R."/>
        </authorList>
    </citation>
    <scope>NUCLEOTIDE SEQUENCE [LARGE SCALE GENOMIC DNA]</scope>
    <source>
        <strain evidence="9 10">SL3</strain>
    </source>
</reference>
<protein>
    <recommendedName>
        <fullName evidence="2">DNA-directed DNA polymerase</fullName>
        <ecNumber evidence="2">2.7.7.7</ecNumber>
    </recommendedName>
</protein>
<dbReference type="Gene3D" id="1.10.287.690">
    <property type="entry name" value="Helix hairpin bin"/>
    <property type="match status" value="1"/>
</dbReference>
<organism evidence="9 10">
    <name type="scientific">Haloarcula rubripromontorii</name>
    <dbReference type="NCBI Taxonomy" id="1705562"/>
    <lineage>
        <taxon>Archaea</taxon>
        <taxon>Methanobacteriati</taxon>
        <taxon>Methanobacteriota</taxon>
        <taxon>Stenosarchaea group</taxon>
        <taxon>Halobacteria</taxon>
        <taxon>Halobacteriales</taxon>
        <taxon>Haloarculaceae</taxon>
        <taxon>Haloarcula</taxon>
    </lineage>
</organism>
<dbReference type="GO" id="GO:0000166">
    <property type="term" value="F:nucleotide binding"/>
    <property type="evidence" value="ECO:0007669"/>
    <property type="project" value="InterPro"/>
</dbReference>
<evidence type="ECO:0000256" key="6">
    <source>
        <dbReference type="ARBA" id="ARBA00023125"/>
    </source>
</evidence>
<dbReference type="InterPro" id="IPR006172">
    <property type="entry name" value="DNA-dir_DNA_pol_B"/>
</dbReference>
<evidence type="ECO:0000313" key="9">
    <source>
        <dbReference type="EMBL" id="KOX92806.1"/>
    </source>
</evidence>
<dbReference type="InterPro" id="IPR043502">
    <property type="entry name" value="DNA/RNA_pol_sf"/>
</dbReference>